<dbReference type="PANTHER" id="PTHR43437">
    <property type="entry name" value="HYDROXYACYL-THIOESTER DEHYDRATASE TYPE 2, MITOCHONDRIAL-RELATED"/>
    <property type="match status" value="1"/>
</dbReference>
<dbReference type="GO" id="GO:0019171">
    <property type="term" value="F:(3R)-hydroxyacyl-[acyl-carrier-protein] dehydratase activity"/>
    <property type="evidence" value="ECO:0007669"/>
    <property type="project" value="TreeGrafter"/>
</dbReference>
<evidence type="ECO:0000256" key="1">
    <source>
        <dbReference type="ARBA" id="ARBA00023239"/>
    </source>
</evidence>
<dbReference type="InterPro" id="IPR029069">
    <property type="entry name" value="HotDog_dom_sf"/>
</dbReference>
<dbReference type="FunFam" id="3.10.129.10:FF:000042">
    <property type="entry name" value="MaoC domain protein dehydratase"/>
    <property type="match status" value="1"/>
</dbReference>
<keyword evidence="4" id="KW-1185">Reference proteome</keyword>
<organism evidence="3 4">
    <name type="scientific">Endozoicomonas montiporae</name>
    <dbReference type="NCBI Taxonomy" id="1027273"/>
    <lineage>
        <taxon>Bacteria</taxon>
        <taxon>Pseudomonadati</taxon>
        <taxon>Pseudomonadota</taxon>
        <taxon>Gammaproteobacteria</taxon>
        <taxon>Oceanospirillales</taxon>
        <taxon>Endozoicomonadaceae</taxon>
        <taxon>Endozoicomonas</taxon>
    </lineage>
</organism>
<evidence type="ECO:0000313" key="3">
    <source>
        <dbReference type="EMBL" id="KEQ16085.1"/>
    </source>
</evidence>
<accession>A0A081NCB2</accession>
<keyword evidence="1" id="KW-0456">Lyase</keyword>
<dbReference type="Gene3D" id="3.10.129.10">
    <property type="entry name" value="Hotdog Thioesterase"/>
    <property type="match status" value="1"/>
</dbReference>
<evidence type="ECO:0000259" key="2">
    <source>
        <dbReference type="Pfam" id="PF01575"/>
    </source>
</evidence>
<dbReference type="EMBL" id="JOKG01000001">
    <property type="protein sequence ID" value="KEQ16085.1"/>
    <property type="molecule type" value="Genomic_DNA"/>
</dbReference>
<dbReference type="GO" id="GO:0006633">
    <property type="term" value="P:fatty acid biosynthetic process"/>
    <property type="evidence" value="ECO:0007669"/>
    <property type="project" value="TreeGrafter"/>
</dbReference>
<sequence>MKIEEIQVGMSASYSQTITDADIKGYAGISGDNNPVHMDRDYAEESRFGRRIAHGLISAGFFSALFGTKLPGPGCVYVSQSLNFKRPVYIDDTVAAIVTVKEIDLAKQRVYFDTVCKVKNKIVISGDAEIYIPKDK</sequence>
<feature type="domain" description="MaoC-like" evidence="2">
    <location>
        <begin position="10"/>
        <end position="114"/>
    </location>
</feature>
<dbReference type="InterPro" id="IPR002539">
    <property type="entry name" value="MaoC-like_dom"/>
</dbReference>
<dbReference type="CDD" id="cd03449">
    <property type="entry name" value="R_hydratase"/>
    <property type="match status" value="1"/>
</dbReference>
<comment type="caution">
    <text evidence="3">The sequence shown here is derived from an EMBL/GenBank/DDBJ whole genome shotgun (WGS) entry which is preliminary data.</text>
</comment>
<proteinExistence type="predicted"/>
<dbReference type="Proteomes" id="UP000028006">
    <property type="component" value="Unassembled WGS sequence"/>
</dbReference>
<reference evidence="3 4" key="1">
    <citation type="submission" date="2014-06" db="EMBL/GenBank/DDBJ databases">
        <title>Whole Genome Sequences of Three Symbiotic Endozoicomonas Bacteria.</title>
        <authorList>
            <person name="Neave M.J."/>
            <person name="Apprill A."/>
            <person name="Voolstra C.R."/>
        </authorList>
    </citation>
    <scope>NUCLEOTIDE SEQUENCE [LARGE SCALE GENOMIC DNA]</scope>
    <source>
        <strain evidence="3 4">LMG 24815</strain>
    </source>
</reference>
<dbReference type="PANTHER" id="PTHR43437:SF3">
    <property type="entry name" value="HYDROXYACYL-THIOESTER DEHYDRATASE TYPE 2, MITOCHONDRIAL"/>
    <property type="match status" value="1"/>
</dbReference>
<dbReference type="SUPFAM" id="SSF54637">
    <property type="entry name" value="Thioesterase/thiol ester dehydrase-isomerase"/>
    <property type="match status" value="1"/>
</dbReference>
<evidence type="ECO:0000313" key="4">
    <source>
        <dbReference type="Proteomes" id="UP000028006"/>
    </source>
</evidence>
<gene>
    <name evidence="3" type="ORF">GZ77_06375</name>
</gene>
<name>A0A081NCB2_9GAMM</name>
<dbReference type="RefSeq" id="WP_034873336.1">
    <property type="nucleotide sequence ID" value="NZ_JOKG01000001.1"/>
</dbReference>
<dbReference type="Pfam" id="PF01575">
    <property type="entry name" value="MaoC_dehydratas"/>
    <property type="match status" value="1"/>
</dbReference>
<protein>
    <submittedName>
        <fullName evidence="3">Acyl dehydratase</fullName>
    </submittedName>
</protein>
<dbReference type="InterPro" id="IPR050965">
    <property type="entry name" value="UPF0336/Enoyl-CoA_hydratase"/>
</dbReference>
<dbReference type="AlphaFoldDB" id="A0A081NCB2"/>
<dbReference type="eggNOG" id="COG2030">
    <property type="taxonomic scope" value="Bacteria"/>
</dbReference>